<dbReference type="Gene3D" id="3.40.630.30">
    <property type="match status" value="1"/>
</dbReference>
<organism evidence="2 3">
    <name type="scientific">Nocardiopsis endophytica</name>
    <dbReference type="NCBI Taxonomy" id="3018445"/>
    <lineage>
        <taxon>Bacteria</taxon>
        <taxon>Bacillati</taxon>
        <taxon>Actinomycetota</taxon>
        <taxon>Actinomycetes</taxon>
        <taxon>Streptosporangiales</taxon>
        <taxon>Nocardiopsidaceae</taxon>
        <taxon>Nocardiopsis</taxon>
    </lineage>
</organism>
<dbReference type="EMBL" id="JAQFWQ010000007">
    <property type="protein sequence ID" value="MDA2809782.1"/>
    <property type="molecule type" value="Genomic_DNA"/>
</dbReference>
<dbReference type="PROSITE" id="PS51186">
    <property type="entry name" value="GNAT"/>
    <property type="match status" value="1"/>
</dbReference>
<keyword evidence="3" id="KW-1185">Reference proteome</keyword>
<protein>
    <submittedName>
        <fullName evidence="2">GNAT family N-acetyltransferase</fullName>
    </submittedName>
</protein>
<sequence>MELPDRVPGLTARAGITLRPWRLSEEDLDLVRQASRDDYIPAITTVPRPYTDAEGAAFVRRQWHRTETGRGYPFVIVAPGGRPVGSVGLWLKDLDRGRASLGYWMAGSGRGRGAASAALEAVAGWALHGLAVPRLELYVEPWNTASRRTAERAGFRREGVLRERMQIAGELRDMDLYSLLRGAPPEEDRAAEASALGRFGGTTGSH</sequence>
<comment type="caution">
    <text evidence="2">The sequence shown here is derived from an EMBL/GenBank/DDBJ whole genome shotgun (WGS) entry which is preliminary data.</text>
</comment>
<dbReference type="SUPFAM" id="SSF55729">
    <property type="entry name" value="Acyl-CoA N-acyltransferases (Nat)"/>
    <property type="match status" value="1"/>
</dbReference>
<name>A0ABT4TYM7_9ACTN</name>
<dbReference type="PANTHER" id="PTHR43441">
    <property type="entry name" value="RIBOSOMAL-PROTEIN-SERINE ACETYLTRANSFERASE"/>
    <property type="match status" value="1"/>
</dbReference>
<dbReference type="InterPro" id="IPR016181">
    <property type="entry name" value="Acyl_CoA_acyltransferase"/>
</dbReference>
<feature type="domain" description="N-acetyltransferase" evidence="1">
    <location>
        <begin position="16"/>
        <end position="182"/>
    </location>
</feature>
<evidence type="ECO:0000259" key="1">
    <source>
        <dbReference type="PROSITE" id="PS51186"/>
    </source>
</evidence>
<proteinExistence type="predicted"/>
<reference evidence="2 3" key="1">
    <citation type="submission" date="2023-01" db="EMBL/GenBank/DDBJ databases">
        <title>Draft genome sequence of Nocardiopsis sp. RSe5-2 isolated from halophytes.</title>
        <authorList>
            <person name="Duangmal K."/>
            <person name="Chantavorakit T."/>
        </authorList>
    </citation>
    <scope>NUCLEOTIDE SEQUENCE [LARGE SCALE GENOMIC DNA]</scope>
    <source>
        <strain evidence="2 3">RSe5-2</strain>
    </source>
</reference>
<evidence type="ECO:0000313" key="2">
    <source>
        <dbReference type="EMBL" id="MDA2809782.1"/>
    </source>
</evidence>
<evidence type="ECO:0000313" key="3">
    <source>
        <dbReference type="Proteomes" id="UP001527866"/>
    </source>
</evidence>
<dbReference type="Proteomes" id="UP001527866">
    <property type="component" value="Unassembled WGS sequence"/>
</dbReference>
<dbReference type="RefSeq" id="WP_270683687.1">
    <property type="nucleotide sequence ID" value="NZ_JAQFWQ010000007.1"/>
</dbReference>
<dbReference type="Pfam" id="PF13302">
    <property type="entry name" value="Acetyltransf_3"/>
    <property type="match status" value="1"/>
</dbReference>
<dbReference type="PANTHER" id="PTHR43441:SF10">
    <property type="entry name" value="ACETYLTRANSFERASE"/>
    <property type="match status" value="1"/>
</dbReference>
<dbReference type="InterPro" id="IPR051908">
    <property type="entry name" value="Ribosomal_N-acetyltransferase"/>
</dbReference>
<gene>
    <name evidence="2" type="ORF">O4J56_03945</name>
</gene>
<dbReference type="InterPro" id="IPR000182">
    <property type="entry name" value="GNAT_dom"/>
</dbReference>
<accession>A0ABT4TYM7</accession>